<proteinExistence type="predicted"/>
<feature type="compositionally biased region" description="Gly residues" evidence="4">
    <location>
        <begin position="190"/>
        <end position="203"/>
    </location>
</feature>
<dbReference type="InterPro" id="IPR002508">
    <property type="entry name" value="MurNAc-LAA_cat"/>
</dbReference>
<evidence type="ECO:0000256" key="4">
    <source>
        <dbReference type="SAM" id="MobiDB-lite"/>
    </source>
</evidence>
<dbReference type="SMART" id="SM00646">
    <property type="entry name" value="Ami_3"/>
    <property type="match status" value="1"/>
</dbReference>
<reference evidence="6" key="1">
    <citation type="submission" date="2022-11" db="EMBL/GenBank/DDBJ databases">
        <title>Draft genome sequence of Hoeflea poritis E7-10 and Hoeflea prorocentri PM5-8, separated from scleractinian coral Porites lutea and marine dinoflagellate.</title>
        <authorList>
            <person name="Zhang G."/>
            <person name="Wei Q."/>
            <person name="Cai L."/>
        </authorList>
    </citation>
    <scope>NUCLEOTIDE SEQUENCE</scope>
    <source>
        <strain evidence="6">PM5-8</strain>
    </source>
</reference>
<keyword evidence="3" id="KW-0378">Hydrolase</keyword>
<dbReference type="Gene3D" id="3.40.630.40">
    <property type="entry name" value="Zn-dependent exopeptidases"/>
    <property type="match status" value="1"/>
</dbReference>
<dbReference type="GO" id="GO:0008745">
    <property type="term" value="F:N-acetylmuramoyl-L-alanine amidase activity"/>
    <property type="evidence" value="ECO:0007669"/>
    <property type="project" value="UniProtKB-EC"/>
</dbReference>
<protein>
    <recommendedName>
        <fullName evidence="2">N-acetylmuramoyl-L-alanine amidase</fullName>
        <ecNumber evidence="2">3.5.1.28</ecNumber>
    </recommendedName>
</protein>
<dbReference type="GO" id="GO:0009253">
    <property type="term" value="P:peptidoglycan catabolic process"/>
    <property type="evidence" value="ECO:0007669"/>
    <property type="project" value="InterPro"/>
</dbReference>
<dbReference type="PANTHER" id="PTHR30404:SF0">
    <property type="entry name" value="N-ACETYLMURAMOYL-L-ALANINE AMIDASE AMIC"/>
    <property type="match status" value="1"/>
</dbReference>
<dbReference type="SUPFAM" id="SSF53187">
    <property type="entry name" value="Zn-dependent exopeptidases"/>
    <property type="match status" value="1"/>
</dbReference>
<sequence>MSSGSMSYRALVFLAALIMVAWAAPGLAKSATERKPAESLVAFDFRAAGDEVRTRIVMEFEQKPEFSYHLLASPHRLVVDLPETVFGFDEKVVEPRGLLSEIRYGAMAPGRSRVVFTAIGPVKAEMAEIRKNETDGTYRLVFDIAAASDREFEALVNQQDWEIRTGSGDDDVPEVAPDADKPFTVAIDPGHGGIDTGAKGRGGTQEKDITLAVSKALKTALESETDMKVVLTRNDDRFISLGERVRLARKAAADLFVSIHADSIRVRGVRGATVYTLSDKASDDMARQLAARENRSDLIAGLSLEDEPDTVADILIDLTRRETQVFSIGLARAVIDAFDGSVKLINNPIRSAGFRVLQAPEVPSVLVELGYLSNVEDEKLLTDPKWREQIASLLVEAISAYRAKVGGVSN</sequence>
<dbReference type="InterPro" id="IPR050695">
    <property type="entry name" value="N-acetylmuramoyl_amidase_3"/>
</dbReference>
<feature type="domain" description="MurNAc-LAA" evidence="5">
    <location>
        <begin position="245"/>
        <end position="399"/>
    </location>
</feature>
<evidence type="ECO:0000313" key="6">
    <source>
        <dbReference type="EMBL" id="MDA5398690.1"/>
    </source>
</evidence>
<dbReference type="GO" id="GO:0030288">
    <property type="term" value="C:outer membrane-bounded periplasmic space"/>
    <property type="evidence" value="ECO:0007669"/>
    <property type="project" value="TreeGrafter"/>
</dbReference>
<comment type="caution">
    <text evidence="6">The sequence shown here is derived from an EMBL/GenBank/DDBJ whole genome shotgun (WGS) entry which is preliminary data.</text>
</comment>
<organism evidence="6 7">
    <name type="scientific">Hoeflea prorocentri</name>
    <dbReference type="NCBI Taxonomy" id="1922333"/>
    <lineage>
        <taxon>Bacteria</taxon>
        <taxon>Pseudomonadati</taxon>
        <taxon>Pseudomonadota</taxon>
        <taxon>Alphaproteobacteria</taxon>
        <taxon>Hyphomicrobiales</taxon>
        <taxon>Rhizobiaceae</taxon>
        <taxon>Hoeflea</taxon>
    </lineage>
</organism>
<accession>A0A9X3UHF4</accession>
<name>A0A9X3UHF4_9HYPH</name>
<dbReference type="Pfam" id="PF11741">
    <property type="entry name" value="AMIN"/>
    <property type="match status" value="1"/>
</dbReference>
<evidence type="ECO:0000313" key="7">
    <source>
        <dbReference type="Proteomes" id="UP001151234"/>
    </source>
</evidence>
<keyword evidence="7" id="KW-1185">Reference proteome</keyword>
<dbReference type="Pfam" id="PF01520">
    <property type="entry name" value="Amidase_3"/>
    <property type="match status" value="1"/>
</dbReference>
<dbReference type="AlphaFoldDB" id="A0A9X3UHF4"/>
<comment type="catalytic activity">
    <reaction evidence="1">
        <text>Hydrolyzes the link between N-acetylmuramoyl residues and L-amino acid residues in certain cell-wall glycopeptides.</text>
        <dbReference type="EC" id="3.5.1.28"/>
    </reaction>
</comment>
<dbReference type="InterPro" id="IPR021731">
    <property type="entry name" value="AMIN_dom"/>
</dbReference>
<feature type="region of interest" description="Disordered" evidence="4">
    <location>
        <begin position="184"/>
        <end position="203"/>
    </location>
</feature>
<dbReference type="Gene3D" id="2.60.40.3500">
    <property type="match status" value="1"/>
</dbReference>
<evidence type="ECO:0000259" key="5">
    <source>
        <dbReference type="SMART" id="SM00646"/>
    </source>
</evidence>
<evidence type="ECO:0000256" key="3">
    <source>
        <dbReference type="ARBA" id="ARBA00022801"/>
    </source>
</evidence>
<dbReference type="CDD" id="cd02696">
    <property type="entry name" value="MurNAc-LAA"/>
    <property type="match status" value="1"/>
</dbReference>
<dbReference type="EC" id="3.5.1.28" evidence="2"/>
<dbReference type="Proteomes" id="UP001151234">
    <property type="component" value="Unassembled WGS sequence"/>
</dbReference>
<evidence type="ECO:0000256" key="2">
    <source>
        <dbReference type="ARBA" id="ARBA00011901"/>
    </source>
</evidence>
<dbReference type="EMBL" id="JAPJZI010000001">
    <property type="protein sequence ID" value="MDA5398690.1"/>
    <property type="molecule type" value="Genomic_DNA"/>
</dbReference>
<dbReference type="PANTHER" id="PTHR30404">
    <property type="entry name" value="N-ACETYLMURAMOYL-L-ALANINE AMIDASE"/>
    <property type="match status" value="1"/>
</dbReference>
<gene>
    <name evidence="6" type="ORF">OQ273_08935</name>
</gene>
<evidence type="ECO:0000256" key="1">
    <source>
        <dbReference type="ARBA" id="ARBA00001561"/>
    </source>
</evidence>